<evidence type="ECO:0000256" key="1">
    <source>
        <dbReference type="SAM" id="MobiDB-lite"/>
    </source>
</evidence>
<accession>A0A5B2VCX6</accession>
<comment type="caution">
    <text evidence="2">The sequence shown here is derived from an EMBL/GenBank/DDBJ whole genome shotgun (WGS) entry which is preliminary data.</text>
</comment>
<dbReference type="Proteomes" id="UP000323142">
    <property type="component" value="Unassembled WGS sequence"/>
</dbReference>
<dbReference type="SUPFAM" id="SSF57938">
    <property type="entry name" value="DnaJ/Hsp40 cysteine-rich domain"/>
    <property type="match status" value="1"/>
</dbReference>
<dbReference type="AlphaFoldDB" id="A0A5B2VCX6"/>
<gene>
    <name evidence="2" type="ORF">F0L46_10055</name>
</gene>
<feature type="compositionally biased region" description="Gly residues" evidence="1">
    <location>
        <begin position="1"/>
        <end position="12"/>
    </location>
</feature>
<evidence type="ECO:0000313" key="2">
    <source>
        <dbReference type="EMBL" id="KAA2237333.1"/>
    </source>
</evidence>
<dbReference type="InterPro" id="IPR036410">
    <property type="entry name" value="HSP_DnaJ_Cys-rich_dom_sf"/>
</dbReference>
<protein>
    <recommendedName>
        <fullName evidence="4">Molecular chaperone DnaJ</fullName>
    </recommendedName>
</protein>
<organism evidence="2 3">
    <name type="scientific">Salinarimonas soli</name>
    <dbReference type="NCBI Taxonomy" id="1638099"/>
    <lineage>
        <taxon>Bacteria</taxon>
        <taxon>Pseudomonadati</taxon>
        <taxon>Pseudomonadota</taxon>
        <taxon>Alphaproteobacteria</taxon>
        <taxon>Hyphomicrobiales</taxon>
        <taxon>Salinarimonadaceae</taxon>
        <taxon>Salinarimonas</taxon>
    </lineage>
</organism>
<reference evidence="2 3" key="1">
    <citation type="submission" date="2019-09" db="EMBL/GenBank/DDBJ databases">
        <title>Salinarimonas rosea gen. nov., sp. nov., a new member of the a-2 subgroup of the Proteobacteria.</title>
        <authorList>
            <person name="Liu J."/>
        </authorList>
    </citation>
    <scope>NUCLEOTIDE SEQUENCE [LARGE SCALE GENOMIC DNA]</scope>
    <source>
        <strain evidence="2 3">BN140002</strain>
    </source>
</reference>
<feature type="region of interest" description="Disordered" evidence="1">
    <location>
        <begin position="1"/>
        <end position="31"/>
    </location>
</feature>
<dbReference type="RefSeq" id="WP_149817041.1">
    <property type="nucleotide sequence ID" value="NZ_VUOA01000019.1"/>
</dbReference>
<dbReference type="EMBL" id="VUOA01000019">
    <property type="protein sequence ID" value="KAA2237333.1"/>
    <property type="molecule type" value="Genomic_DNA"/>
</dbReference>
<evidence type="ECO:0008006" key="4">
    <source>
        <dbReference type="Google" id="ProtNLM"/>
    </source>
</evidence>
<proteinExistence type="predicted"/>
<sequence length="59" mass="5480">MSGTRQQGGGTNPGDDAPPGTPGTGENVCPDCKGSGRIGAAACQTCGGTGKVIEGMGGG</sequence>
<evidence type="ECO:0000313" key="3">
    <source>
        <dbReference type="Proteomes" id="UP000323142"/>
    </source>
</evidence>
<dbReference type="Gene3D" id="6.20.20.10">
    <property type="match status" value="1"/>
</dbReference>
<reference evidence="2 3" key="2">
    <citation type="submission" date="2019-09" db="EMBL/GenBank/DDBJ databases">
        <authorList>
            <person name="Jin C."/>
        </authorList>
    </citation>
    <scope>NUCLEOTIDE SEQUENCE [LARGE SCALE GENOMIC DNA]</scope>
    <source>
        <strain evidence="2 3">BN140002</strain>
    </source>
</reference>
<keyword evidence="3" id="KW-1185">Reference proteome</keyword>
<name>A0A5B2VCX6_9HYPH</name>